<feature type="region of interest" description="Disordered" evidence="9">
    <location>
        <begin position="370"/>
        <end position="392"/>
    </location>
</feature>
<keyword evidence="8" id="KW-1015">Disulfide bond</keyword>
<evidence type="ECO:0000256" key="9">
    <source>
        <dbReference type="SAM" id="MobiDB-lite"/>
    </source>
</evidence>
<keyword evidence="2 8" id="KW-0147">Chitin-binding</keyword>
<keyword evidence="6" id="KW-0119">Carbohydrate metabolism</keyword>
<evidence type="ECO:0000256" key="2">
    <source>
        <dbReference type="ARBA" id="ARBA00022669"/>
    </source>
</evidence>
<evidence type="ECO:0000313" key="14">
    <source>
        <dbReference type="Proteomes" id="UP001285441"/>
    </source>
</evidence>
<evidence type="ECO:0000256" key="8">
    <source>
        <dbReference type="PROSITE-ProRule" id="PRU00261"/>
    </source>
</evidence>
<keyword evidence="4 10" id="KW-0732">Signal</keyword>
<dbReference type="CDD" id="cd10951">
    <property type="entry name" value="CE4_ClCDA_like"/>
    <property type="match status" value="1"/>
</dbReference>
<dbReference type="Gene3D" id="3.20.20.370">
    <property type="entry name" value="Glycoside hydrolase/deacetylase"/>
    <property type="match status" value="1"/>
</dbReference>
<keyword evidence="3" id="KW-0479">Metal-binding</keyword>
<dbReference type="GO" id="GO:0046872">
    <property type="term" value="F:metal ion binding"/>
    <property type="evidence" value="ECO:0007669"/>
    <property type="project" value="UniProtKB-KW"/>
</dbReference>
<dbReference type="GO" id="GO:0008061">
    <property type="term" value="F:chitin binding"/>
    <property type="evidence" value="ECO:0007669"/>
    <property type="project" value="UniProtKB-UniRule"/>
</dbReference>
<feature type="disulfide bond" evidence="8">
    <location>
        <begin position="88"/>
        <end position="100"/>
    </location>
</feature>
<evidence type="ECO:0000256" key="5">
    <source>
        <dbReference type="ARBA" id="ARBA00022801"/>
    </source>
</evidence>
<dbReference type="SMART" id="SM00270">
    <property type="entry name" value="ChtBD1"/>
    <property type="match status" value="2"/>
</dbReference>
<dbReference type="InterPro" id="IPR001002">
    <property type="entry name" value="Chitin-bd_1"/>
</dbReference>
<dbReference type="SUPFAM" id="SSF57016">
    <property type="entry name" value="Plant lectins/antimicrobial peptides"/>
    <property type="match status" value="2"/>
</dbReference>
<keyword evidence="7" id="KW-0170">Cobalt</keyword>
<feature type="chain" id="PRO_5042097348" description="Carbohydrate Esterase Family 4" evidence="10">
    <location>
        <begin position="20"/>
        <end position="558"/>
    </location>
</feature>
<dbReference type="SUPFAM" id="SSF88713">
    <property type="entry name" value="Glycoside hydrolase/deacetylase"/>
    <property type="match status" value="1"/>
</dbReference>
<comment type="caution">
    <text evidence="8">Lacks conserved residue(s) required for the propagation of feature annotation.</text>
</comment>
<name>A0AAE0N9K8_9PEZI</name>
<keyword evidence="5" id="KW-0378">Hydrolase</keyword>
<protein>
    <recommendedName>
        <fullName evidence="15">Carbohydrate Esterase Family 4</fullName>
    </recommendedName>
</protein>
<evidence type="ECO:0000256" key="10">
    <source>
        <dbReference type="SAM" id="SignalP"/>
    </source>
</evidence>
<organism evidence="13 14">
    <name type="scientific">Podospora didyma</name>
    <dbReference type="NCBI Taxonomy" id="330526"/>
    <lineage>
        <taxon>Eukaryota</taxon>
        <taxon>Fungi</taxon>
        <taxon>Dikarya</taxon>
        <taxon>Ascomycota</taxon>
        <taxon>Pezizomycotina</taxon>
        <taxon>Sordariomycetes</taxon>
        <taxon>Sordariomycetidae</taxon>
        <taxon>Sordariales</taxon>
        <taxon>Podosporaceae</taxon>
        <taxon>Podospora</taxon>
    </lineage>
</organism>
<feature type="signal peptide" evidence="10">
    <location>
        <begin position="1"/>
        <end position="19"/>
    </location>
</feature>
<dbReference type="InterPro" id="IPR011330">
    <property type="entry name" value="Glyco_hydro/deAcase_b/a-brl"/>
</dbReference>
<evidence type="ECO:0000259" key="12">
    <source>
        <dbReference type="PROSITE" id="PS51677"/>
    </source>
</evidence>
<gene>
    <name evidence="13" type="ORF">B0H63DRAFT_526423</name>
</gene>
<dbReference type="CDD" id="cd11618">
    <property type="entry name" value="ChtBD1_1"/>
    <property type="match status" value="1"/>
</dbReference>
<feature type="disulfide bond" evidence="8">
    <location>
        <begin position="453"/>
        <end position="467"/>
    </location>
</feature>
<evidence type="ECO:0000256" key="6">
    <source>
        <dbReference type="ARBA" id="ARBA00023277"/>
    </source>
</evidence>
<dbReference type="AlphaFoldDB" id="A0AAE0N9K8"/>
<evidence type="ECO:0000256" key="7">
    <source>
        <dbReference type="ARBA" id="ARBA00023285"/>
    </source>
</evidence>
<dbReference type="Pfam" id="PF00187">
    <property type="entry name" value="Chitin_bind_1"/>
    <property type="match status" value="1"/>
</dbReference>
<dbReference type="PANTHER" id="PTHR46471:SF2">
    <property type="entry name" value="CHITIN DEACETYLASE-RELATED"/>
    <property type="match status" value="1"/>
</dbReference>
<feature type="compositionally biased region" description="Low complexity" evidence="9">
    <location>
        <begin position="372"/>
        <end position="392"/>
    </location>
</feature>
<dbReference type="InterPro" id="IPR002509">
    <property type="entry name" value="NODB_dom"/>
</dbReference>
<feature type="domain" description="Chitin-binding type-1" evidence="11">
    <location>
        <begin position="78"/>
        <end position="122"/>
    </location>
</feature>
<accession>A0AAE0N9K8</accession>
<dbReference type="PANTHER" id="PTHR46471">
    <property type="entry name" value="CHITIN DEACETYLASE"/>
    <property type="match status" value="1"/>
</dbReference>
<comment type="caution">
    <text evidence="13">The sequence shown here is derived from an EMBL/GenBank/DDBJ whole genome shotgun (WGS) entry which is preliminary data.</text>
</comment>
<dbReference type="PROSITE" id="PS51677">
    <property type="entry name" value="NODB"/>
    <property type="match status" value="1"/>
</dbReference>
<dbReference type="GO" id="GO:0005975">
    <property type="term" value="P:carbohydrate metabolic process"/>
    <property type="evidence" value="ECO:0007669"/>
    <property type="project" value="InterPro"/>
</dbReference>
<dbReference type="PROSITE" id="PS50941">
    <property type="entry name" value="CHIT_BIND_I_2"/>
    <property type="match status" value="2"/>
</dbReference>
<dbReference type="Proteomes" id="UP001285441">
    <property type="component" value="Unassembled WGS sequence"/>
</dbReference>
<dbReference type="PROSITE" id="PS00026">
    <property type="entry name" value="CHIT_BIND_I_1"/>
    <property type="match status" value="1"/>
</dbReference>
<evidence type="ECO:0000256" key="4">
    <source>
        <dbReference type="ARBA" id="ARBA00022729"/>
    </source>
</evidence>
<feature type="disulfide bond" evidence="8">
    <location>
        <begin position="93"/>
        <end position="107"/>
    </location>
</feature>
<reference evidence="13" key="1">
    <citation type="journal article" date="2023" name="Mol. Phylogenet. Evol.">
        <title>Genome-scale phylogeny and comparative genomics of the fungal order Sordariales.</title>
        <authorList>
            <person name="Hensen N."/>
            <person name="Bonometti L."/>
            <person name="Westerberg I."/>
            <person name="Brannstrom I.O."/>
            <person name="Guillou S."/>
            <person name="Cros-Aarteil S."/>
            <person name="Calhoun S."/>
            <person name="Haridas S."/>
            <person name="Kuo A."/>
            <person name="Mondo S."/>
            <person name="Pangilinan J."/>
            <person name="Riley R."/>
            <person name="LaButti K."/>
            <person name="Andreopoulos B."/>
            <person name="Lipzen A."/>
            <person name="Chen C."/>
            <person name="Yan M."/>
            <person name="Daum C."/>
            <person name="Ng V."/>
            <person name="Clum A."/>
            <person name="Steindorff A."/>
            <person name="Ohm R.A."/>
            <person name="Martin F."/>
            <person name="Silar P."/>
            <person name="Natvig D.O."/>
            <person name="Lalanne C."/>
            <person name="Gautier V."/>
            <person name="Ament-Velasquez S.L."/>
            <person name="Kruys A."/>
            <person name="Hutchinson M.I."/>
            <person name="Powell A.J."/>
            <person name="Barry K."/>
            <person name="Miller A.N."/>
            <person name="Grigoriev I.V."/>
            <person name="Debuchy R."/>
            <person name="Gladieux P."/>
            <person name="Hiltunen Thoren M."/>
            <person name="Johannesson H."/>
        </authorList>
    </citation>
    <scope>NUCLEOTIDE SEQUENCE</scope>
    <source>
        <strain evidence="13">CBS 232.78</strain>
    </source>
</reference>
<feature type="domain" description="Chitin-binding type-1" evidence="11">
    <location>
        <begin position="436"/>
        <end position="482"/>
    </location>
</feature>
<feature type="disulfide bond" evidence="8">
    <location>
        <begin position="439"/>
        <end position="454"/>
    </location>
</feature>
<comment type="cofactor">
    <cofactor evidence="1">
        <name>Co(2+)</name>
        <dbReference type="ChEBI" id="CHEBI:48828"/>
    </cofactor>
</comment>
<evidence type="ECO:0000313" key="13">
    <source>
        <dbReference type="EMBL" id="KAK3375148.1"/>
    </source>
</evidence>
<proteinExistence type="predicted"/>
<evidence type="ECO:0000256" key="3">
    <source>
        <dbReference type="ARBA" id="ARBA00022723"/>
    </source>
</evidence>
<dbReference type="InterPro" id="IPR036861">
    <property type="entry name" value="Endochitinase-like_sf"/>
</dbReference>
<feature type="domain" description="NodB homology" evidence="12">
    <location>
        <begin position="156"/>
        <end position="351"/>
    </location>
</feature>
<reference evidence="13" key="2">
    <citation type="submission" date="2023-06" db="EMBL/GenBank/DDBJ databases">
        <authorList>
            <consortium name="Lawrence Berkeley National Laboratory"/>
            <person name="Haridas S."/>
            <person name="Hensen N."/>
            <person name="Bonometti L."/>
            <person name="Westerberg I."/>
            <person name="Brannstrom I.O."/>
            <person name="Guillou S."/>
            <person name="Cros-Aarteil S."/>
            <person name="Calhoun S."/>
            <person name="Kuo A."/>
            <person name="Mondo S."/>
            <person name="Pangilinan J."/>
            <person name="Riley R."/>
            <person name="LaButti K."/>
            <person name="Andreopoulos B."/>
            <person name="Lipzen A."/>
            <person name="Chen C."/>
            <person name="Yanf M."/>
            <person name="Daum C."/>
            <person name="Ng V."/>
            <person name="Clum A."/>
            <person name="Steindorff A."/>
            <person name="Ohm R."/>
            <person name="Martin F."/>
            <person name="Silar P."/>
            <person name="Natvig D."/>
            <person name="Lalanne C."/>
            <person name="Gautier V."/>
            <person name="Ament-velasquez S.L."/>
            <person name="Kruys A."/>
            <person name="Hutchinson M.I."/>
            <person name="Powell A.J."/>
            <person name="Barry K."/>
            <person name="Miller A.N."/>
            <person name="Grigoriev I.V."/>
            <person name="Debuchy R."/>
            <person name="Gladieux P."/>
            <person name="Thoren M.H."/>
            <person name="Johannesson H."/>
        </authorList>
    </citation>
    <scope>NUCLEOTIDE SEQUENCE</scope>
    <source>
        <strain evidence="13">CBS 232.78</strain>
    </source>
</reference>
<evidence type="ECO:0008006" key="15">
    <source>
        <dbReference type="Google" id="ProtNLM"/>
    </source>
</evidence>
<keyword evidence="14" id="KW-1185">Reference proteome</keyword>
<evidence type="ECO:0000259" key="11">
    <source>
        <dbReference type="PROSITE" id="PS50941"/>
    </source>
</evidence>
<dbReference type="Gene3D" id="3.30.60.10">
    <property type="entry name" value="Endochitinase-like"/>
    <property type="match status" value="2"/>
</dbReference>
<dbReference type="GO" id="GO:0016810">
    <property type="term" value="F:hydrolase activity, acting on carbon-nitrogen (but not peptide) bonds"/>
    <property type="evidence" value="ECO:0007669"/>
    <property type="project" value="InterPro"/>
</dbReference>
<dbReference type="EMBL" id="JAULSW010000007">
    <property type="protein sequence ID" value="KAK3375148.1"/>
    <property type="molecule type" value="Genomic_DNA"/>
</dbReference>
<dbReference type="InterPro" id="IPR018371">
    <property type="entry name" value="Chitin-binding_1_CS"/>
</dbReference>
<evidence type="ECO:0000256" key="1">
    <source>
        <dbReference type="ARBA" id="ARBA00001941"/>
    </source>
</evidence>
<dbReference type="Pfam" id="PF01522">
    <property type="entry name" value="Polysacc_deac_1"/>
    <property type="match status" value="1"/>
</dbReference>
<dbReference type="CDD" id="cd00035">
    <property type="entry name" value="ChtBD1"/>
    <property type="match status" value="1"/>
</dbReference>
<sequence>MKLLSALLAASLGLATAHGDHEGQHVPKFVGSRRFLADMQMRKGVAAHVPIAASRQAPSAKNSDQLGKRQDAVTVGADSKCGAGVGSCPADYCCSAEGWCGKTKEYCSAPDCQINYGPGCDGNKKPSGLDTSGVARPKAGAALYGGAGIYDCVQPGHIALTFDDGPYIYTNDLLNKLKSYGARATFFMTGNNLGKGMISDPASIYPAILKRMHAEGHQIASHTWSHQNASQLTNTQFTNQMVWNEIAINSVLGFFPTYMRPPYSICEKNCQNILSTLGYHAIYFDLDTAGYLNDDAKKIQTSKNIWDQAIDNSDAETDSFLQIEHDIHYQTVYNLTDYILTSLYDYGYQAVTVGECLGDPAANWYRAGPAGSVSSASGRASTSTTARSTSARSTTTTVRFTSSVRTTVRTTSISTSPTNTRTTIGASPTATGVTTNGACGNGLTCTGSRFGACCSAFGFCGTGDDYCLLDNGCQSNAGMCEGIFLTSPGLPATTTPRSTATPVSTIIPSVNGYCGPEVGQTCAGTAYGTCCGPNSQCSSNTISCLAILGCQQGYGKCL</sequence>